<evidence type="ECO:0000256" key="4">
    <source>
        <dbReference type="ARBA" id="ARBA00023157"/>
    </source>
</evidence>
<dbReference type="EMBL" id="CAEY01001043">
    <property type="status" value="NOT_ANNOTATED_CDS"/>
    <property type="molecule type" value="Genomic_DNA"/>
</dbReference>
<evidence type="ECO:0000313" key="9">
    <source>
        <dbReference type="EnsemblMetazoa" id="tetur36g01210.1"/>
    </source>
</evidence>
<dbReference type="SMART" id="SM00179">
    <property type="entry name" value="EGF_CA"/>
    <property type="match status" value="1"/>
</dbReference>
<dbReference type="PANTHER" id="PTHR12916">
    <property type="entry name" value="CYTOCHROME C OXIDASE POLYPEPTIDE VIC-2"/>
    <property type="match status" value="1"/>
</dbReference>
<dbReference type="SMART" id="SM00181">
    <property type="entry name" value="EGF"/>
    <property type="match status" value="1"/>
</dbReference>
<proteinExistence type="predicted"/>
<dbReference type="PRINTS" id="PR00010">
    <property type="entry name" value="EGFBLOOD"/>
</dbReference>
<evidence type="ECO:0000259" key="8">
    <source>
        <dbReference type="PROSITE" id="PS50026"/>
    </source>
</evidence>
<protein>
    <recommendedName>
        <fullName evidence="8">EGF-like domain-containing protein</fullName>
    </recommendedName>
</protein>
<keyword evidence="7" id="KW-0472">Membrane</keyword>
<dbReference type="SUPFAM" id="SSF57196">
    <property type="entry name" value="EGF/Laminin"/>
    <property type="match status" value="1"/>
</dbReference>
<dbReference type="Gene3D" id="2.10.25.10">
    <property type="entry name" value="Laminin"/>
    <property type="match status" value="1"/>
</dbReference>
<dbReference type="STRING" id="32264.T1L3V1"/>
<evidence type="ECO:0000256" key="6">
    <source>
        <dbReference type="PROSITE-ProRule" id="PRU00076"/>
    </source>
</evidence>
<keyword evidence="7" id="KW-1133">Transmembrane helix</keyword>
<dbReference type="Pfam" id="PF00008">
    <property type="entry name" value="EGF"/>
    <property type="match status" value="1"/>
</dbReference>
<dbReference type="InterPro" id="IPR000742">
    <property type="entry name" value="EGF"/>
</dbReference>
<dbReference type="CDD" id="cd00054">
    <property type="entry name" value="EGF_CA"/>
    <property type="match status" value="1"/>
</dbReference>
<feature type="transmembrane region" description="Helical" evidence="7">
    <location>
        <begin position="56"/>
        <end position="75"/>
    </location>
</feature>
<evidence type="ECO:0000256" key="2">
    <source>
        <dbReference type="ARBA" id="ARBA00022729"/>
    </source>
</evidence>
<reference evidence="9" key="2">
    <citation type="submission" date="2015-06" db="UniProtKB">
        <authorList>
            <consortium name="EnsemblMetazoa"/>
        </authorList>
    </citation>
    <scope>IDENTIFICATION</scope>
</reference>
<name>T1L3V1_TETUR</name>
<accession>T1L3V1</accession>
<dbReference type="GO" id="GO:0005509">
    <property type="term" value="F:calcium ion binding"/>
    <property type="evidence" value="ECO:0007669"/>
    <property type="project" value="InterPro"/>
</dbReference>
<dbReference type="PANTHER" id="PTHR12916:SF4">
    <property type="entry name" value="UNINFLATABLE, ISOFORM C"/>
    <property type="match status" value="1"/>
</dbReference>
<sequence length="95" mass="10733">MANVTDIDVNECDSNPCLNNGTCTDLIRDYLFSCRAGFTGRNCETITELDKALMNLFHIFIITIVSMVSFSYVELQKKDLIIMKACFGEKILKIP</sequence>
<evidence type="ECO:0000256" key="3">
    <source>
        <dbReference type="ARBA" id="ARBA00022737"/>
    </source>
</evidence>
<keyword evidence="2" id="KW-0732">Signal</keyword>
<keyword evidence="7" id="KW-0812">Transmembrane</keyword>
<dbReference type="FunFam" id="2.10.25.10:FF:000004">
    <property type="entry name" value="Neurogenic locus notch 1"/>
    <property type="match status" value="1"/>
</dbReference>
<reference evidence="10" key="1">
    <citation type="submission" date="2011-08" db="EMBL/GenBank/DDBJ databases">
        <authorList>
            <person name="Rombauts S."/>
        </authorList>
    </citation>
    <scope>NUCLEOTIDE SEQUENCE</scope>
    <source>
        <strain evidence="10">London</strain>
    </source>
</reference>
<dbReference type="EnsemblMetazoa" id="tetur36g01210.1">
    <property type="protein sequence ID" value="tetur36g01210.1"/>
    <property type="gene ID" value="tetur36g01210"/>
</dbReference>
<evidence type="ECO:0000256" key="7">
    <source>
        <dbReference type="SAM" id="Phobius"/>
    </source>
</evidence>
<feature type="domain" description="EGF-like" evidence="8">
    <location>
        <begin position="8"/>
        <end position="44"/>
    </location>
</feature>
<evidence type="ECO:0000256" key="5">
    <source>
        <dbReference type="ARBA" id="ARBA00023180"/>
    </source>
</evidence>
<dbReference type="AlphaFoldDB" id="T1L3V1"/>
<evidence type="ECO:0000313" key="10">
    <source>
        <dbReference type="Proteomes" id="UP000015104"/>
    </source>
</evidence>
<feature type="disulfide bond" evidence="6">
    <location>
        <begin position="34"/>
        <end position="43"/>
    </location>
</feature>
<dbReference type="PROSITE" id="PS50026">
    <property type="entry name" value="EGF_3"/>
    <property type="match status" value="1"/>
</dbReference>
<evidence type="ECO:0000256" key="1">
    <source>
        <dbReference type="ARBA" id="ARBA00022536"/>
    </source>
</evidence>
<keyword evidence="3" id="KW-0677">Repeat</keyword>
<organism evidence="9 10">
    <name type="scientific">Tetranychus urticae</name>
    <name type="common">Two-spotted spider mite</name>
    <dbReference type="NCBI Taxonomy" id="32264"/>
    <lineage>
        <taxon>Eukaryota</taxon>
        <taxon>Metazoa</taxon>
        <taxon>Ecdysozoa</taxon>
        <taxon>Arthropoda</taxon>
        <taxon>Chelicerata</taxon>
        <taxon>Arachnida</taxon>
        <taxon>Acari</taxon>
        <taxon>Acariformes</taxon>
        <taxon>Trombidiformes</taxon>
        <taxon>Prostigmata</taxon>
        <taxon>Eleutherengona</taxon>
        <taxon>Raphignathae</taxon>
        <taxon>Tetranychoidea</taxon>
        <taxon>Tetranychidae</taxon>
        <taxon>Tetranychus</taxon>
    </lineage>
</organism>
<dbReference type="InterPro" id="IPR001881">
    <property type="entry name" value="EGF-like_Ca-bd_dom"/>
</dbReference>
<keyword evidence="4 6" id="KW-1015">Disulfide bond</keyword>
<dbReference type="Proteomes" id="UP000015104">
    <property type="component" value="Unassembled WGS sequence"/>
</dbReference>
<keyword evidence="1 6" id="KW-0245">EGF-like domain</keyword>
<comment type="caution">
    <text evidence="6">Lacks conserved residue(s) required for the propagation of feature annotation.</text>
</comment>
<dbReference type="HOGENOM" id="CLU_2375509_0_0_1"/>
<keyword evidence="5" id="KW-0325">Glycoprotein</keyword>
<keyword evidence="10" id="KW-1185">Reference proteome</keyword>